<evidence type="ECO:0000259" key="4">
    <source>
        <dbReference type="PROSITE" id="PS50011"/>
    </source>
</evidence>
<dbReference type="SUPFAM" id="SSF56112">
    <property type="entry name" value="Protein kinase-like (PK-like)"/>
    <property type="match status" value="2"/>
</dbReference>
<dbReference type="EMBL" id="JAEAOA010000678">
    <property type="protein sequence ID" value="KAK3595292.1"/>
    <property type="molecule type" value="Genomic_DNA"/>
</dbReference>
<dbReference type="GO" id="GO:0005524">
    <property type="term" value="F:ATP binding"/>
    <property type="evidence" value="ECO:0007669"/>
    <property type="project" value="UniProtKB-KW"/>
</dbReference>
<name>A0AAE0VZU8_9BIVA</name>
<proteinExistence type="predicted"/>
<reference evidence="5" key="3">
    <citation type="submission" date="2023-05" db="EMBL/GenBank/DDBJ databases">
        <authorList>
            <person name="Smith C.H."/>
        </authorList>
    </citation>
    <scope>NUCLEOTIDE SEQUENCE</scope>
    <source>
        <strain evidence="5">CHS0354</strain>
        <tissue evidence="5">Mantle</tissue>
    </source>
</reference>
<dbReference type="AlphaFoldDB" id="A0AAE0VZU8"/>
<keyword evidence="3" id="KW-0812">Transmembrane</keyword>
<dbReference type="InterPro" id="IPR011009">
    <property type="entry name" value="Kinase-like_dom_sf"/>
</dbReference>
<evidence type="ECO:0000313" key="6">
    <source>
        <dbReference type="Proteomes" id="UP001195483"/>
    </source>
</evidence>
<evidence type="ECO:0000256" key="1">
    <source>
        <dbReference type="ARBA" id="ARBA00022741"/>
    </source>
</evidence>
<accession>A0AAE0VZU8</accession>
<dbReference type="GO" id="GO:0004672">
    <property type="term" value="F:protein kinase activity"/>
    <property type="evidence" value="ECO:0007669"/>
    <property type="project" value="InterPro"/>
</dbReference>
<reference evidence="5" key="1">
    <citation type="journal article" date="2021" name="Genome Biol. Evol.">
        <title>A High-Quality Reference Genome for a Parasitic Bivalve with Doubly Uniparental Inheritance (Bivalvia: Unionida).</title>
        <authorList>
            <person name="Smith C.H."/>
        </authorList>
    </citation>
    <scope>NUCLEOTIDE SEQUENCE</scope>
    <source>
        <strain evidence="5">CHS0354</strain>
    </source>
</reference>
<reference evidence="5" key="2">
    <citation type="journal article" date="2021" name="Genome Biol. Evol.">
        <title>Developing a high-quality reference genome for a parasitic bivalve with doubly uniparental inheritance (Bivalvia: Unionida).</title>
        <authorList>
            <person name="Smith C.H."/>
        </authorList>
    </citation>
    <scope>NUCLEOTIDE SEQUENCE</scope>
    <source>
        <strain evidence="5">CHS0354</strain>
        <tissue evidence="5">Mantle</tissue>
    </source>
</reference>
<dbReference type="InterPro" id="IPR050198">
    <property type="entry name" value="Non-receptor_tyrosine_kinases"/>
</dbReference>
<organism evidence="5 6">
    <name type="scientific">Potamilus streckersoni</name>
    <dbReference type="NCBI Taxonomy" id="2493646"/>
    <lineage>
        <taxon>Eukaryota</taxon>
        <taxon>Metazoa</taxon>
        <taxon>Spiralia</taxon>
        <taxon>Lophotrochozoa</taxon>
        <taxon>Mollusca</taxon>
        <taxon>Bivalvia</taxon>
        <taxon>Autobranchia</taxon>
        <taxon>Heteroconchia</taxon>
        <taxon>Palaeoheterodonta</taxon>
        <taxon>Unionida</taxon>
        <taxon>Unionoidea</taxon>
        <taxon>Unionidae</taxon>
        <taxon>Ambleminae</taxon>
        <taxon>Lampsilini</taxon>
        <taxon>Potamilus</taxon>
    </lineage>
</organism>
<feature type="domain" description="Protein kinase" evidence="4">
    <location>
        <begin position="730"/>
        <end position="1027"/>
    </location>
</feature>
<keyword evidence="6" id="KW-1185">Reference proteome</keyword>
<dbReference type="Gene3D" id="1.10.510.10">
    <property type="entry name" value="Transferase(Phosphotransferase) domain 1"/>
    <property type="match status" value="2"/>
</dbReference>
<dbReference type="PANTHER" id="PTHR24418">
    <property type="entry name" value="TYROSINE-PROTEIN KINASE"/>
    <property type="match status" value="1"/>
</dbReference>
<keyword evidence="3" id="KW-1133">Transmembrane helix</keyword>
<protein>
    <recommendedName>
        <fullName evidence="4">Protein kinase domain-containing protein</fullName>
    </recommendedName>
</protein>
<dbReference type="InterPro" id="IPR001245">
    <property type="entry name" value="Ser-Thr/Tyr_kinase_cat_dom"/>
</dbReference>
<feature type="domain" description="Protein kinase" evidence="4">
    <location>
        <begin position="420"/>
        <end position="695"/>
    </location>
</feature>
<sequence>MIKERICWQTKRFVHGESLQPTDDDHGPHVWEPQCYPSGNHDVPKDTDRLVQWFNNSSDTYRETFGIAITSCVIPQYYKENNTIGLAKLLHCKCNKIQILALNRIADLLFRHRISSCLGYQLLSCADIVWGALRNNRSRFWIRHLSYVMVLLLSTVYLGGISNPEQWDKEVPNVKATLKRYVSGFPDQRLCSSLDESSKNLLWALECFIHCLEANCLRPSILQIGEWEQSMLLEENRSIIERMVVKMVYSELVVLSVLLLNLLNRVPDSSGHISALLQKNTTHLLRSTKCKLCGLNLKQRLTGKNDKHYQQRRGHLSANIVATGLIRAMQNMNYNKETHTVMKNIIERCVAASSLTKQMLLTELEKLCFNKHYFVRLCGVELLGVEGSNVEICRGYIARSLSLPRLSLMEDVIQKSSDVGHPFWIIMFGNFGDVRVKINCLIPTKHCVIKLFSEDYKSKADRNQTADNWNTFVTLKSVQCCGGHDNIVKLLAYQYFPLPFFFILEHQPNKNFLEWLLSHRKGNTWMRSETLIFMIKDVVSAVKFLHTNNILHRDLTACRCVISDESLSVKLHQFRLAKIKTVKGDESRFATRWVAPESMRNGKFSPQTDIWMVGLFIWEVLTHGCWPFTEHLDKTTDMIMELVVYKRLKPAQFPCIPDKLYELILCCLHEDPNSRMTLDKLEDELSSIMQDEPPLSPGMKGIITPHGRDKQRRYPYLLKEQKDRCKKDDFEPEMGIPQCIFSQTSTVPYVNLGVSRRIPKTVLPITEEDLISDDQPQIQWRAMVHVSEPVQDGFVLYNDDLKSISGALKLDMKRETNGDKIMKYTYPNGHTLLNLVLGREYGTNIDKYTEILLNIAKCVERFHSSGWLVRCVTARDICVTEDKKICFLRLGRTAPLPDPNEDWLFEDVLFKDRFNWLPLEVLRDKTYSRKSDVYMVAMTAYEMFAALDLHMHNPVKNQLGCIPFAVHRKRMIEDILSCDEVPERPNSCPEWLYEILRKCWYREKIRRLTITELIREIEERWPLHRKMNDEKLTQVSTNRDQEGLESPPDVPQRRFYQRALFRSFGGRMSLAPLPLPCISSHDDVERVSGILSVSDLRPFTHGSNDSLSDNYPDETDNSDILPIERHIAGFQRDVNNTFQNTECSSLSTDQEFSDSDFSVRMRKKPGRYKQRDEPSVKLLSQYQLMDIPSFSVSNQEEDYIKFENNSESETSSDSNTIHNNSDSSIFHAQNCTTSGESNYEVGTHNQICRSERMQINNAGDRLMDEQNDGYLKPFWYS</sequence>
<keyword evidence="2" id="KW-0067">ATP-binding</keyword>
<dbReference type="InterPro" id="IPR000719">
    <property type="entry name" value="Prot_kinase_dom"/>
</dbReference>
<keyword evidence="1" id="KW-0547">Nucleotide-binding</keyword>
<dbReference type="PROSITE" id="PS50011">
    <property type="entry name" value="PROTEIN_KINASE_DOM"/>
    <property type="match status" value="2"/>
</dbReference>
<comment type="caution">
    <text evidence="5">The sequence shown here is derived from an EMBL/GenBank/DDBJ whole genome shotgun (WGS) entry which is preliminary data.</text>
</comment>
<feature type="transmembrane region" description="Helical" evidence="3">
    <location>
        <begin position="140"/>
        <end position="160"/>
    </location>
</feature>
<evidence type="ECO:0000256" key="3">
    <source>
        <dbReference type="SAM" id="Phobius"/>
    </source>
</evidence>
<keyword evidence="3" id="KW-0472">Membrane</keyword>
<gene>
    <name evidence="5" type="ORF">CHS0354_010902</name>
</gene>
<dbReference type="Pfam" id="PF07714">
    <property type="entry name" value="PK_Tyr_Ser-Thr"/>
    <property type="match status" value="2"/>
</dbReference>
<evidence type="ECO:0000313" key="5">
    <source>
        <dbReference type="EMBL" id="KAK3595292.1"/>
    </source>
</evidence>
<dbReference type="Proteomes" id="UP001195483">
    <property type="component" value="Unassembled WGS sequence"/>
</dbReference>
<evidence type="ECO:0000256" key="2">
    <source>
        <dbReference type="ARBA" id="ARBA00022840"/>
    </source>
</evidence>